<dbReference type="Gene3D" id="1.10.10.2840">
    <property type="entry name" value="PucR C-terminal helix-turn-helix domain"/>
    <property type="match status" value="1"/>
</dbReference>
<feature type="domain" description="PucR C-terminal helix-turn-helix" evidence="3">
    <location>
        <begin position="484"/>
        <end position="541"/>
    </location>
</feature>
<dbReference type="Pfam" id="PF17853">
    <property type="entry name" value="GGDEF_2"/>
    <property type="match status" value="1"/>
</dbReference>
<organism evidence="5 6">
    <name type="scientific">Neobacillus vireti LMG 21834</name>
    <dbReference type="NCBI Taxonomy" id="1131730"/>
    <lineage>
        <taxon>Bacteria</taxon>
        <taxon>Bacillati</taxon>
        <taxon>Bacillota</taxon>
        <taxon>Bacilli</taxon>
        <taxon>Bacillales</taxon>
        <taxon>Bacillaceae</taxon>
        <taxon>Neobacillus</taxon>
    </lineage>
</organism>
<evidence type="ECO:0000256" key="1">
    <source>
        <dbReference type="ARBA" id="ARBA00006754"/>
    </source>
</evidence>
<gene>
    <name evidence="5" type="ORF">BAVI_16782</name>
</gene>
<protein>
    <submittedName>
        <fullName evidence="5">PucR family transcriptional regulator</fullName>
    </submittedName>
</protein>
<evidence type="ECO:0000313" key="6">
    <source>
        <dbReference type="Proteomes" id="UP000018877"/>
    </source>
</evidence>
<dbReference type="Proteomes" id="UP000018877">
    <property type="component" value="Unassembled WGS sequence"/>
</dbReference>
<dbReference type="PANTHER" id="PTHR33744">
    <property type="entry name" value="CARBOHYDRATE DIACID REGULATOR"/>
    <property type="match status" value="1"/>
</dbReference>
<sequence length="552" mass="63439">MKIVEDLFIVDVFQDAQVIAGHAGLKRVVESIEVSETPDVINFLAENSLLLTTGFAFKDDPLALGKFISQMSKHPCAGIAIKLKRFIDVIPKEVVDLANSLEFPIIVIPPSLTLGTVAHQLLSFIWNNKIEELFYAIHIHKKFTEMMIKGYNLQSLIENLGFFLKNPVLLLSPLGDIVSFSQHFHKENMKNVKEHVESLFKENIEKYSEKGRITIEHPNSTHSPISLNIVQVKTMHPYPSLLIIFNAEKLPYPSSQLAIEQASTVISFTLLKNEAIRESSRLLENNFFGSLVEGNISLKEEIIYRGKQHGLIEKAKYLCIVFKIDEDKQDPFLQSDLTTRNRSYDFLYDLFNKSMIKINKDSILFIKNKYFVSIIQTTNDNLTASIKKKLEEFQEEAYNTLKVSLSFGVGNFVNDVTYIPITYSEAVEAWKQGEELYQKKFINLYETKQLIELIHLIPKENLKNFYENTLRSLAYPKTKDEEDLINTLIVFLENNCEITITSKKLFIHRNTVKYRIAKCEDILGYLVHEPQNSLHLRMALLMRPIFTKTGGI</sequence>
<dbReference type="Pfam" id="PF13556">
    <property type="entry name" value="HTH_30"/>
    <property type="match status" value="1"/>
</dbReference>
<dbReference type="InterPro" id="IPR041522">
    <property type="entry name" value="CdaR_GGDEF"/>
</dbReference>
<feature type="domain" description="Purine catabolism PurC-like" evidence="2">
    <location>
        <begin position="9"/>
        <end position="125"/>
    </location>
</feature>
<dbReference type="EMBL" id="ALAN01000092">
    <property type="protein sequence ID" value="ETI67504.1"/>
    <property type="molecule type" value="Genomic_DNA"/>
</dbReference>
<proteinExistence type="inferred from homology"/>
<comment type="similarity">
    <text evidence="1">Belongs to the CdaR family.</text>
</comment>
<name>A0AB94IKE4_9BACI</name>
<accession>A0AB94IKE4</accession>
<dbReference type="InterPro" id="IPR025736">
    <property type="entry name" value="PucR_C-HTH_dom"/>
</dbReference>
<dbReference type="Pfam" id="PF07905">
    <property type="entry name" value="PucR"/>
    <property type="match status" value="1"/>
</dbReference>
<keyword evidence="6" id="KW-1185">Reference proteome</keyword>
<dbReference type="RefSeq" id="WP_024029535.1">
    <property type="nucleotide sequence ID" value="NZ_ALAN01000092.1"/>
</dbReference>
<evidence type="ECO:0000259" key="3">
    <source>
        <dbReference type="Pfam" id="PF13556"/>
    </source>
</evidence>
<evidence type="ECO:0000259" key="4">
    <source>
        <dbReference type="Pfam" id="PF17853"/>
    </source>
</evidence>
<dbReference type="InterPro" id="IPR012914">
    <property type="entry name" value="PucR_dom"/>
</dbReference>
<comment type="caution">
    <text evidence="5">The sequence shown here is derived from an EMBL/GenBank/DDBJ whole genome shotgun (WGS) entry which is preliminary data.</text>
</comment>
<dbReference type="PANTHER" id="PTHR33744:SF1">
    <property type="entry name" value="DNA-BINDING TRANSCRIPTIONAL ACTIVATOR ADER"/>
    <property type="match status" value="1"/>
</dbReference>
<dbReference type="InterPro" id="IPR042070">
    <property type="entry name" value="PucR_C-HTH_sf"/>
</dbReference>
<dbReference type="InterPro" id="IPR051448">
    <property type="entry name" value="CdaR-like_regulators"/>
</dbReference>
<dbReference type="AlphaFoldDB" id="A0AB94IKE4"/>
<reference evidence="5 6" key="1">
    <citation type="journal article" date="2014" name="Environ. Microbiol.">
        <title>The nitrate-ammonifying and nosZ-carrying bacterium Bacillus vireti is a potent source and sink for nitric and nitrous oxide under high nitrate conditions.</title>
        <authorList>
            <person name="Mania D."/>
            <person name="Heylen K."/>
            <person name="van Spanning R.J."/>
            <person name="Frostegard A."/>
        </authorList>
    </citation>
    <scope>NUCLEOTIDE SEQUENCE [LARGE SCALE GENOMIC DNA]</scope>
    <source>
        <strain evidence="5 6">LMG 21834</strain>
    </source>
</reference>
<evidence type="ECO:0000313" key="5">
    <source>
        <dbReference type="EMBL" id="ETI67504.1"/>
    </source>
</evidence>
<feature type="domain" description="CdaR GGDEF-like" evidence="4">
    <location>
        <begin position="299"/>
        <end position="430"/>
    </location>
</feature>
<evidence type="ECO:0000259" key="2">
    <source>
        <dbReference type="Pfam" id="PF07905"/>
    </source>
</evidence>